<dbReference type="RefSeq" id="XP_009015464.1">
    <property type="nucleotide sequence ID" value="XM_009017216.1"/>
</dbReference>
<dbReference type="HOGENOM" id="CLU_1929837_0_0_1"/>
<dbReference type="EMBL" id="AMQM01000553">
    <property type="status" value="NOT_ANNOTATED_CDS"/>
    <property type="molecule type" value="Genomic_DNA"/>
</dbReference>
<dbReference type="EMBL" id="KB096324">
    <property type="protein sequence ID" value="ESO06096.1"/>
    <property type="molecule type" value="Genomic_DNA"/>
</dbReference>
<proteinExistence type="predicted"/>
<name>T1EQ02_HELRO</name>
<keyword evidence="4" id="KW-1185">Reference proteome</keyword>
<keyword evidence="1" id="KW-1133">Transmembrane helix</keyword>
<dbReference type="OrthoDB" id="5982705at2759"/>
<gene>
    <name evidence="3" type="primary">20198652</name>
    <name evidence="2" type="ORF">HELRODRAFT_160230</name>
</gene>
<protein>
    <recommendedName>
        <fullName evidence="5">Tetraspanin</fullName>
    </recommendedName>
</protein>
<dbReference type="GeneID" id="20198652"/>
<reference evidence="3" key="3">
    <citation type="submission" date="2015-06" db="UniProtKB">
        <authorList>
            <consortium name="EnsemblMetazoa"/>
        </authorList>
    </citation>
    <scope>IDENTIFICATION</scope>
</reference>
<dbReference type="EnsemblMetazoa" id="HelroT160230">
    <property type="protein sequence ID" value="HelroP160230"/>
    <property type="gene ID" value="HelroG160230"/>
</dbReference>
<keyword evidence="1" id="KW-0812">Transmembrane</keyword>
<dbReference type="AlphaFoldDB" id="T1EQ02"/>
<dbReference type="CTD" id="20198652"/>
<organism evidence="3 4">
    <name type="scientific">Helobdella robusta</name>
    <name type="common">Californian leech</name>
    <dbReference type="NCBI Taxonomy" id="6412"/>
    <lineage>
        <taxon>Eukaryota</taxon>
        <taxon>Metazoa</taxon>
        <taxon>Spiralia</taxon>
        <taxon>Lophotrochozoa</taxon>
        <taxon>Annelida</taxon>
        <taxon>Clitellata</taxon>
        <taxon>Hirudinea</taxon>
        <taxon>Rhynchobdellida</taxon>
        <taxon>Glossiphoniidae</taxon>
        <taxon>Helobdella</taxon>
    </lineage>
</organism>
<sequence>MFTNWQDKCCGTHGPSSYQDIKLSKRSQKILFNADFRAVRFPISCCSLNNNVTNVKHEENFRNLTNCLDGDFKYINKKHCLDHVIYYRTYWYGIFFALQILTLAFLLHVNFFCLFYYRNLLEFRDLEKLGV</sequence>
<evidence type="ECO:0000313" key="2">
    <source>
        <dbReference type="EMBL" id="ESO06096.1"/>
    </source>
</evidence>
<accession>T1EQ02</accession>
<dbReference type="KEGG" id="hro:HELRODRAFT_160230"/>
<reference evidence="4" key="1">
    <citation type="submission" date="2012-12" db="EMBL/GenBank/DDBJ databases">
        <authorList>
            <person name="Hellsten U."/>
            <person name="Grimwood J."/>
            <person name="Chapman J.A."/>
            <person name="Shapiro H."/>
            <person name="Aerts A."/>
            <person name="Otillar R.P."/>
            <person name="Terry A.Y."/>
            <person name="Boore J.L."/>
            <person name="Simakov O."/>
            <person name="Marletaz F."/>
            <person name="Cho S.-J."/>
            <person name="Edsinger-Gonzales E."/>
            <person name="Havlak P."/>
            <person name="Kuo D.-H."/>
            <person name="Larsson T."/>
            <person name="Lv J."/>
            <person name="Arendt D."/>
            <person name="Savage R."/>
            <person name="Osoegawa K."/>
            <person name="de Jong P."/>
            <person name="Lindberg D.R."/>
            <person name="Seaver E.C."/>
            <person name="Weisblat D.A."/>
            <person name="Putnam N.H."/>
            <person name="Grigoriev I.V."/>
            <person name="Rokhsar D.S."/>
        </authorList>
    </citation>
    <scope>NUCLEOTIDE SEQUENCE</scope>
</reference>
<evidence type="ECO:0008006" key="5">
    <source>
        <dbReference type="Google" id="ProtNLM"/>
    </source>
</evidence>
<evidence type="ECO:0000313" key="3">
    <source>
        <dbReference type="EnsemblMetazoa" id="HelroP160230"/>
    </source>
</evidence>
<keyword evidence="1" id="KW-0472">Membrane</keyword>
<evidence type="ECO:0000313" key="4">
    <source>
        <dbReference type="Proteomes" id="UP000015101"/>
    </source>
</evidence>
<dbReference type="EMBL" id="AMQM01000552">
    <property type="status" value="NOT_ANNOTATED_CDS"/>
    <property type="molecule type" value="Genomic_DNA"/>
</dbReference>
<reference evidence="2 4" key="2">
    <citation type="journal article" date="2013" name="Nature">
        <title>Insights into bilaterian evolution from three spiralian genomes.</title>
        <authorList>
            <person name="Simakov O."/>
            <person name="Marletaz F."/>
            <person name="Cho S.J."/>
            <person name="Edsinger-Gonzales E."/>
            <person name="Havlak P."/>
            <person name="Hellsten U."/>
            <person name="Kuo D.H."/>
            <person name="Larsson T."/>
            <person name="Lv J."/>
            <person name="Arendt D."/>
            <person name="Savage R."/>
            <person name="Osoegawa K."/>
            <person name="de Jong P."/>
            <person name="Grimwood J."/>
            <person name="Chapman J.A."/>
            <person name="Shapiro H."/>
            <person name="Aerts A."/>
            <person name="Otillar R.P."/>
            <person name="Terry A.Y."/>
            <person name="Boore J.L."/>
            <person name="Grigoriev I.V."/>
            <person name="Lindberg D.R."/>
            <person name="Seaver E.C."/>
            <person name="Weisblat D.A."/>
            <person name="Putnam N.H."/>
            <person name="Rokhsar D.S."/>
        </authorList>
    </citation>
    <scope>NUCLEOTIDE SEQUENCE</scope>
</reference>
<evidence type="ECO:0000256" key="1">
    <source>
        <dbReference type="SAM" id="Phobius"/>
    </source>
</evidence>
<dbReference type="Proteomes" id="UP000015101">
    <property type="component" value="Unassembled WGS sequence"/>
</dbReference>
<dbReference type="InParanoid" id="T1EQ02"/>
<feature type="transmembrane region" description="Helical" evidence="1">
    <location>
        <begin position="90"/>
        <end position="117"/>
    </location>
</feature>